<sequence length="105" mass="12407">GVAVGRTPCGMDLGMSNFHDRSEEEQKGVVKHHEVMTEAEMRFERTEMTRCHVVFFHVSFCNHQFATVRFGFRHPGPKKKRREKVGRRMLRWTKQPANQRTNAHR</sequence>
<comment type="caution">
    <text evidence="2">The sequence shown here is derived from an EMBL/GenBank/DDBJ whole genome shotgun (WGS) entry which is preliminary data.</text>
</comment>
<accession>A0A8S1HW81</accession>
<dbReference type="Proteomes" id="UP000835052">
    <property type="component" value="Unassembled WGS sequence"/>
</dbReference>
<feature type="compositionally biased region" description="Polar residues" evidence="1">
    <location>
        <begin position="95"/>
        <end position="105"/>
    </location>
</feature>
<organism evidence="2 3">
    <name type="scientific">Caenorhabditis auriculariae</name>
    <dbReference type="NCBI Taxonomy" id="2777116"/>
    <lineage>
        <taxon>Eukaryota</taxon>
        <taxon>Metazoa</taxon>
        <taxon>Ecdysozoa</taxon>
        <taxon>Nematoda</taxon>
        <taxon>Chromadorea</taxon>
        <taxon>Rhabditida</taxon>
        <taxon>Rhabditina</taxon>
        <taxon>Rhabditomorpha</taxon>
        <taxon>Rhabditoidea</taxon>
        <taxon>Rhabditidae</taxon>
        <taxon>Peloderinae</taxon>
        <taxon>Caenorhabditis</taxon>
    </lineage>
</organism>
<dbReference type="AlphaFoldDB" id="A0A8S1HW81"/>
<feature type="compositionally biased region" description="Basic residues" evidence="1">
    <location>
        <begin position="74"/>
        <end position="91"/>
    </location>
</feature>
<keyword evidence="3" id="KW-1185">Reference proteome</keyword>
<evidence type="ECO:0000313" key="3">
    <source>
        <dbReference type="Proteomes" id="UP000835052"/>
    </source>
</evidence>
<gene>
    <name evidence="2" type="ORF">CAUJ_LOCUS16058</name>
</gene>
<name>A0A8S1HW81_9PELO</name>
<evidence type="ECO:0000256" key="1">
    <source>
        <dbReference type="SAM" id="MobiDB-lite"/>
    </source>
</evidence>
<protein>
    <submittedName>
        <fullName evidence="2">Uncharacterized protein</fullName>
    </submittedName>
</protein>
<feature type="non-terminal residue" evidence="2">
    <location>
        <position position="1"/>
    </location>
</feature>
<evidence type="ECO:0000313" key="2">
    <source>
        <dbReference type="EMBL" id="CAD6200159.1"/>
    </source>
</evidence>
<dbReference type="EMBL" id="CAJGYM010000245">
    <property type="protein sequence ID" value="CAD6200159.1"/>
    <property type="molecule type" value="Genomic_DNA"/>
</dbReference>
<proteinExistence type="predicted"/>
<feature type="region of interest" description="Disordered" evidence="1">
    <location>
        <begin position="74"/>
        <end position="105"/>
    </location>
</feature>
<reference evidence="2" key="1">
    <citation type="submission" date="2020-10" db="EMBL/GenBank/DDBJ databases">
        <authorList>
            <person name="Kikuchi T."/>
        </authorList>
    </citation>
    <scope>NUCLEOTIDE SEQUENCE</scope>
    <source>
        <strain evidence="2">NKZ352</strain>
    </source>
</reference>